<dbReference type="PANTHER" id="PTHR47183">
    <property type="entry name" value="GLUCOSE-1-PHOSPHATE CYTIDYLYLTRANSFERASE-RELATED"/>
    <property type="match status" value="1"/>
</dbReference>
<dbReference type="EMBL" id="MHTS01000007">
    <property type="protein sequence ID" value="OHA64820.1"/>
    <property type="molecule type" value="Genomic_DNA"/>
</dbReference>
<dbReference type="AlphaFoldDB" id="A0A1G2QW50"/>
<dbReference type="SUPFAM" id="SSF53448">
    <property type="entry name" value="Nucleotide-diphospho-sugar transferases"/>
    <property type="match status" value="1"/>
</dbReference>
<feature type="domain" description="Nucleotidyl transferase" evidence="1">
    <location>
        <begin position="10"/>
        <end position="250"/>
    </location>
</feature>
<evidence type="ECO:0000313" key="3">
    <source>
        <dbReference type="Proteomes" id="UP000178170"/>
    </source>
</evidence>
<sequence length="266" mass="31049">MEISQTSIPTIILCGGKGTRLREETEFKPKPMVEIGGKPILWHIMKIYAHYGFYDFVLALGYKGDSIRDYFLKQRYYESDFAVETGGPRKIEFLSNGKLEQDNFRIIFGETGLETPHGERVLMLEKYLKDNNLFMLTYGDGVADIDVAKLVEFHKAKGKIGTITGVHPVSRWGLVNADEKDIVTTIDQKKPMFYDYVNGGFMVFDKRVFSYIREGDMIEDTLLRLVEQKELALYKHEGFWYGMDTYRDFLLLNELWEKDPKWKVWK</sequence>
<dbReference type="Gene3D" id="3.90.550.10">
    <property type="entry name" value="Spore Coat Polysaccharide Biosynthesis Protein SpsA, Chain A"/>
    <property type="match status" value="1"/>
</dbReference>
<dbReference type="InterPro" id="IPR029044">
    <property type="entry name" value="Nucleotide-diphossugar_trans"/>
</dbReference>
<evidence type="ECO:0000313" key="2">
    <source>
        <dbReference type="EMBL" id="OHA64820.1"/>
    </source>
</evidence>
<protein>
    <recommendedName>
        <fullName evidence="1">Nucleotidyl transferase domain-containing protein</fullName>
    </recommendedName>
</protein>
<proteinExistence type="predicted"/>
<evidence type="ECO:0000259" key="1">
    <source>
        <dbReference type="Pfam" id="PF00483"/>
    </source>
</evidence>
<reference evidence="2 3" key="1">
    <citation type="journal article" date="2016" name="Nat. Commun.">
        <title>Thousands of microbial genomes shed light on interconnected biogeochemical processes in an aquifer system.</title>
        <authorList>
            <person name="Anantharaman K."/>
            <person name="Brown C.T."/>
            <person name="Hug L.A."/>
            <person name="Sharon I."/>
            <person name="Castelle C.J."/>
            <person name="Probst A.J."/>
            <person name="Thomas B.C."/>
            <person name="Singh A."/>
            <person name="Wilkins M.J."/>
            <person name="Karaoz U."/>
            <person name="Brodie E.L."/>
            <person name="Williams K.H."/>
            <person name="Hubbard S.S."/>
            <person name="Banfield J.F."/>
        </authorList>
    </citation>
    <scope>NUCLEOTIDE SEQUENCE [LARGE SCALE GENOMIC DNA]</scope>
</reference>
<name>A0A1G2QW50_9BACT</name>
<dbReference type="GO" id="GO:0047343">
    <property type="term" value="F:glucose-1-phosphate cytidylyltransferase activity"/>
    <property type="evidence" value="ECO:0007669"/>
    <property type="project" value="InterPro"/>
</dbReference>
<organism evidence="2 3">
    <name type="scientific">Candidatus Wildermuthbacteria bacterium RIFCSPHIGHO2_01_FULL_48_27b</name>
    <dbReference type="NCBI Taxonomy" id="1802447"/>
    <lineage>
        <taxon>Bacteria</taxon>
        <taxon>Candidatus Wildermuthiibacteriota</taxon>
    </lineage>
</organism>
<gene>
    <name evidence="2" type="ORF">A2843_00765</name>
</gene>
<dbReference type="InterPro" id="IPR013446">
    <property type="entry name" value="G1P_cyt_trans-like"/>
</dbReference>
<dbReference type="Pfam" id="PF00483">
    <property type="entry name" value="NTP_transferase"/>
    <property type="match status" value="1"/>
</dbReference>
<comment type="caution">
    <text evidence="2">The sequence shown here is derived from an EMBL/GenBank/DDBJ whole genome shotgun (WGS) entry which is preliminary data.</text>
</comment>
<dbReference type="Proteomes" id="UP000178170">
    <property type="component" value="Unassembled WGS sequence"/>
</dbReference>
<accession>A0A1G2QW50</accession>
<dbReference type="PANTHER" id="PTHR47183:SF2">
    <property type="entry name" value="GLUCOSE-1-PHOSPHATE CYTIDYLYLTRANSFERASE-RELATED"/>
    <property type="match status" value="1"/>
</dbReference>
<dbReference type="InterPro" id="IPR005835">
    <property type="entry name" value="NTP_transferase_dom"/>
</dbReference>